<protein>
    <submittedName>
        <fullName evidence="3">Poly-beta-1,6 N-acetyl-D-glucosamine export porin PgaA</fullName>
    </submittedName>
</protein>
<keyword evidence="1" id="KW-0732">Signal</keyword>
<evidence type="ECO:0000259" key="2">
    <source>
        <dbReference type="Pfam" id="PF21197"/>
    </source>
</evidence>
<dbReference type="NCBIfam" id="TIGR03939">
    <property type="entry name" value="PGA_TPR_OMP"/>
    <property type="match status" value="1"/>
</dbReference>
<dbReference type="Gene3D" id="1.25.40.10">
    <property type="entry name" value="Tetratricopeptide repeat domain"/>
    <property type="match status" value="2"/>
</dbReference>
<keyword evidence="4" id="KW-1185">Reference proteome</keyword>
<dbReference type="InterPro" id="IPR019734">
    <property type="entry name" value="TPR_rpt"/>
</dbReference>
<dbReference type="OrthoDB" id="5405060at2"/>
<dbReference type="InterPro" id="IPR049003">
    <property type="entry name" value="PgaA_barrel"/>
</dbReference>
<dbReference type="SUPFAM" id="SSF48452">
    <property type="entry name" value="TPR-like"/>
    <property type="match status" value="2"/>
</dbReference>
<proteinExistence type="predicted"/>
<dbReference type="Proteomes" id="UP000248395">
    <property type="component" value="Unassembled WGS sequence"/>
</dbReference>
<dbReference type="InterPro" id="IPR023870">
    <property type="entry name" value="PGA_export_porin_PgaA"/>
</dbReference>
<evidence type="ECO:0000313" key="4">
    <source>
        <dbReference type="Proteomes" id="UP000248395"/>
    </source>
</evidence>
<dbReference type="SUPFAM" id="SSF56935">
    <property type="entry name" value="Porins"/>
    <property type="match status" value="1"/>
</dbReference>
<dbReference type="AlphaFoldDB" id="A0A318J0D8"/>
<comment type="caution">
    <text evidence="3">The sequence shown here is derived from an EMBL/GenBank/DDBJ whole genome shotgun (WGS) entry which is preliminary data.</text>
</comment>
<organism evidence="3 4">
    <name type="scientific">Aquitalea magnusonii</name>
    <dbReference type="NCBI Taxonomy" id="332411"/>
    <lineage>
        <taxon>Bacteria</taxon>
        <taxon>Pseudomonadati</taxon>
        <taxon>Pseudomonadota</taxon>
        <taxon>Betaproteobacteria</taxon>
        <taxon>Neisseriales</taxon>
        <taxon>Chromobacteriaceae</taxon>
        <taxon>Aquitalea</taxon>
    </lineage>
</organism>
<dbReference type="Pfam" id="PF21197">
    <property type="entry name" value="PgaA_barrel"/>
    <property type="match status" value="1"/>
</dbReference>
<dbReference type="GO" id="GO:1901515">
    <property type="term" value="F:poly-beta-1,6-N-acetyl-D-glucosamine transmembrane transporter activity"/>
    <property type="evidence" value="ECO:0007669"/>
    <property type="project" value="InterPro"/>
</dbReference>
<feature type="domain" description="PgaA membrane beta barrel" evidence="2">
    <location>
        <begin position="520"/>
        <end position="809"/>
    </location>
</feature>
<reference evidence="3 4" key="1">
    <citation type="submission" date="2018-05" db="EMBL/GenBank/DDBJ databases">
        <title>Genomic Encyclopedia of Type Strains, Phase IV (KMG-IV): sequencing the most valuable type-strain genomes for metagenomic binning, comparative biology and taxonomic classification.</title>
        <authorList>
            <person name="Goeker M."/>
        </authorList>
    </citation>
    <scope>NUCLEOTIDE SEQUENCE [LARGE SCALE GENOMIC DNA]</scope>
    <source>
        <strain evidence="3 4">DSM 25134</strain>
    </source>
</reference>
<dbReference type="InterPro" id="IPR011990">
    <property type="entry name" value="TPR-like_helical_dom_sf"/>
</dbReference>
<gene>
    <name evidence="3" type="ORF">DFR38_12616</name>
</gene>
<dbReference type="EMBL" id="QJKC01000026">
    <property type="protein sequence ID" value="PXX40141.1"/>
    <property type="molecule type" value="Genomic_DNA"/>
</dbReference>
<evidence type="ECO:0000256" key="1">
    <source>
        <dbReference type="SAM" id="SignalP"/>
    </source>
</evidence>
<dbReference type="RefSeq" id="WP_110313782.1">
    <property type="nucleotide sequence ID" value="NZ_QJKC01000026.1"/>
</dbReference>
<dbReference type="SMART" id="SM00028">
    <property type="entry name" value="TPR"/>
    <property type="match status" value="3"/>
</dbReference>
<sequence length="809" mass="89702">MKRNRISSLLLGLCMASSLMAETPLWQQADYVAAILKARAGEPAAALAMLEKQRAAAPLQGSLLDDYLTLLCWSGRPADALASLPAPHAGLRSDTLALLARAARDTRRYPLAVALYQTLLQRESRADWTAGLAMAQAEAGQMAAASRTLDQAESSLPAGDGRELLRARAYVLLQAGQLTAALAYLQRMQTRYPDDVPLQNLLVEVQLRLGMPVQAMATLRQQAQPDAVLLRQAELDQAATLSRWGHMQESLQNGMARHGQTDAALALNQQLMDALPAGDSAMRQHVLDDRLQMLTQRGRFAETIQLYQAHPGQSWSAYGLAAVADAYLAQRQPQAAVPLYRAAIRSNPGADEALDWRSGLVYALLESNDFAGVRSELAAMRAATPRVRSNAAGQRSFNPDYQRVMLLDAMLAAYQDQTRAAWQQVAGLLRDAPFNAELRQNQAALALQRGWPRRAGGIYRRLQVDDPASLEARAGLASVALDSWEYPQAASLLGELRQQRPDWTELDKLQRSYDWSQRPQLTVEAGRDLSGGQGSSEQNAWDTLSRLYASPFGHWRLFAQHQLQRASYVDQPEPARHEAGGLGLQYRSLQGSGEFGVLAGLDGQQQAGAFAGYSWTPDDQWTLGARYEQNSADTPLKARLSQTRGNKAGLQAGYRVDDYRQFSLQLSQLSLSDGNLRQSLGGGWTERWYGGPLYKLDSTLWLAASHNRDTPSALYFNPLSDSEADLTITQDWRLWGHYDNSLHQRLGLTLGTYQQQGYGRGGVWGLLLEQEWRWGERASLRYGYTRVRHPYDGQADFGSKVYLNIDWRF</sequence>
<feature type="signal peptide" evidence="1">
    <location>
        <begin position="1"/>
        <end position="21"/>
    </location>
</feature>
<feature type="chain" id="PRO_5016405054" evidence="1">
    <location>
        <begin position="22"/>
        <end position="809"/>
    </location>
</feature>
<evidence type="ECO:0000313" key="3">
    <source>
        <dbReference type="EMBL" id="PXX40141.1"/>
    </source>
</evidence>
<accession>A0A318J0D8</accession>
<name>A0A318J0D8_9NEIS</name>